<evidence type="ECO:0000313" key="4">
    <source>
        <dbReference type="Proteomes" id="UP000273786"/>
    </source>
</evidence>
<dbReference type="Pfam" id="PF11843">
    <property type="entry name" value="DUF3363"/>
    <property type="match status" value="1"/>
</dbReference>
<accession>A0A3P3F2T8</accession>
<dbReference type="InterPro" id="IPR021795">
    <property type="entry name" value="DUF3363"/>
</dbReference>
<dbReference type="InterPro" id="IPR005094">
    <property type="entry name" value="Endonuclease_MobA/VirD2"/>
</dbReference>
<evidence type="ECO:0000259" key="2">
    <source>
        <dbReference type="Pfam" id="PF03432"/>
    </source>
</evidence>
<comment type="caution">
    <text evidence="3">The sequence shown here is derived from an EMBL/GenBank/DDBJ whole genome shotgun (WGS) entry which is preliminary data.</text>
</comment>
<dbReference type="OrthoDB" id="9809969at2"/>
<dbReference type="AlphaFoldDB" id="A0A3P3F2T8"/>
<gene>
    <name evidence="3" type="ORF">EH240_30800</name>
</gene>
<organism evidence="3 4">
    <name type="scientific">Mesorhizobium tamadayense</name>
    <dbReference type="NCBI Taxonomy" id="425306"/>
    <lineage>
        <taxon>Bacteria</taxon>
        <taxon>Pseudomonadati</taxon>
        <taxon>Pseudomonadota</taxon>
        <taxon>Alphaproteobacteria</taxon>
        <taxon>Hyphomicrobiales</taxon>
        <taxon>Phyllobacteriaceae</taxon>
        <taxon>Mesorhizobium</taxon>
    </lineage>
</organism>
<feature type="domain" description="MobA/VirD2-like nuclease" evidence="2">
    <location>
        <begin position="173"/>
        <end position="237"/>
    </location>
</feature>
<protein>
    <submittedName>
        <fullName evidence="3">DUF3363 domain-containing protein</fullName>
    </submittedName>
</protein>
<proteinExistence type="predicted"/>
<name>A0A3P3F2T8_9HYPH</name>
<evidence type="ECO:0000256" key="1">
    <source>
        <dbReference type="SAM" id="MobiDB-lite"/>
    </source>
</evidence>
<feature type="compositionally biased region" description="Gly residues" evidence="1">
    <location>
        <begin position="54"/>
        <end position="71"/>
    </location>
</feature>
<feature type="region of interest" description="Disordered" evidence="1">
    <location>
        <begin position="1"/>
        <end position="24"/>
    </location>
</feature>
<dbReference type="EMBL" id="RQXT01000056">
    <property type="protein sequence ID" value="RRH92943.1"/>
    <property type="molecule type" value="Genomic_DNA"/>
</dbReference>
<sequence length="704" mass="77810">MVDGDERDFRVRPGRVRSGGRRVTQRSLPFVAQVKIAVRKAGGSHGRSGDSAGSKGGGRFNTRGRGAGVAAGLSRDGGGWIREGGSGRFRARRVMVKARVVKFASQRGARGPKLRGVSIRAVDAHLRYLQRDGVTRDGEKGKVYCAIEDGRDRDEASAFIERCRGDRHQFRFIVAPEDAAEMEDLRSLTRDLMRQMESDLGTRLDWIAVDHHNTGHPHTHILVRGVTDQGRVLNIAGDYIAHGIRHRAGDLVTLELGPQTEIDIAQKLRAEVEAERLTRLDRMLLAEQEERGVVDLRPGASESYTLRANRHFLIDRAKHLEQYGLATETEPGRFVLADDAEHVLRDLGTRNDIIKTIHRALADHGIAEERGPSQYVTHGQEISEPILGRVLDKGLAGDGLDGGLYVVIDGVDGRTHYVETSDDAKLDDVRRGHIVALEPLPTKAEPRKADLNIRDMAAEHGGIYRPSEHLEAARSQIERIEGDPDAFIRSHVRRLEALRRAGIIERIDADHWKIPDDIVEQAAAYDARNRGRHFAVRTLSFLDLDSQVTGDGATWLDRELASANRTPLAQVGFGREVSESLERRRQSLVDMGYARRLPDGAVRAQRDLLQRLEQAEVARVGRVMAAERGLSFIQAKPGEYVSGGLVGAANLASGRFAMIDDGTGFQLVPWQPILAKRVGQYITGIARDSGGIEWSFGRKRGLGL</sequence>
<keyword evidence="4" id="KW-1185">Reference proteome</keyword>
<feature type="compositionally biased region" description="Basic residues" evidence="1">
    <location>
        <begin position="12"/>
        <end position="24"/>
    </location>
</feature>
<reference evidence="3 4" key="1">
    <citation type="submission" date="2018-11" db="EMBL/GenBank/DDBJ databases">
        <title>the genome of Mesorhizobium tamadayense DSM 28320.</title>
        <authorList>
            <person name="Gao J."/>
        </authorList>
    </citation>
    <scope>NUCLEOTIDE SEQUENCE [LARGE SCALE GENOMIC DNA]</scope>
    <source>
        <strain evidence="3 4">DSM 28320</strain>
    </source>
</reference>
<dbReference type="Pfam" id="PF03432">
    <property type="entry name" value="Relaxase"/>
    <property type="match status" value="1"/>
</dbReference>
<evidence type="ECO:0000313" key="3">
    <source>
        <dbReference type="EMBL" id="RRH92943.1"/>
    </source>
</evidence>
<dbReference type="Proteomes" id="UP000273786">
    <property type="component" value="Unassembled WGS sequence"/>
</dbReference>
<feature type="region of interest" description="Disordered" evidence="1">
    <location>
        <begin position="39"/>
        <end position="71"/>
    </location>
</feature>